<keyword evidence="2" id="KW-1185">Reference proteome</keyword>
<name>A0A9W7STD8_9PEZI</name>
<gene>
    <name evidence="1" type="ORF">Tdes44962_MAKER02437</name>
</gene>
<protein>
    <submittedName>
        <fullName evidence="1">Uncharacterized protein</fullName>
    </submittedName>
</protein>
<evidence type="ECO:0000313" key="1">
    <source>
        <dbReference type="EMBL" id="KAH9828272.1"/>
    </source>
</evidence>
<dbReference type="Proteomes" id="UP001138500">
    <property type="component" value="Unassembled WGS sequence"/>
</dbReference>
<organism evidence="1 2">
    <name type="scientific">Teratosphaeria destructans</name>
    <dbReference type="NCBI Taxonomy" id="418781"/>
    <lineage>
        <taxon>Eukaryota</taxon>
        <taxon>Fungi</taxon>
        <taxon>Dikarya</taxon>
        <taxon>Ascomycota</taxon>
        <taxon>Pezizomycotina</taxon>
        <taxon>Dothideomycetes</taxon>
        <taxon>Dothideomycetidae</taxon>
        <taxon>Mycosphaerellales</taxon>
        <taxon>Teratosphaeriaceae</taxon>
        <taxon>Teratosphaeria</taxon>
    </lineage>
</organism>
<evidence type="ECO:0000313" key="2">
    <source>
        <dbReference type="Proteomes" id="UP001138500"/>
    </source>
</evidence>
<accession>A0A9W7STD8</accession>
<proteinExistence type="predicted"/>
<dbReference type="EMBL" id="RIBY02001667">
    <property type="protein sequence ID" value="KAH9828272.1"/>
    <property type="molecule type" value="Genomic_DNA"/>
</dbReference>
<sequence length="63" mass="7190">MVAGLGVDKLHNTAAFQIFTLLIRDDHHGDIVEPRTQRPRMEAVLEFATLQPTSVTMQKRMQE</sequence>
<dbReference type="AlphaFoldDB" id="A0A9W7STD8"/>
<reference evidence="1 2" key="1">
    <citation type="journal article" date="2018" name="IMA Fungus">
        <title>IMA Genome-F 10: Nine draft genome sequences of Claviceps purpurea s.lat., including C. arundinis, C. humidiphila, and C. cf. spartinae, pseudomolecules for the pitch canker pathogen Fusarium circinatum, draft genome of Davidsoniella eucalypti, Grosmannia galeiformis, Quambalaria eucalypti, and Teratosphaeria destructans.</title>
        <authorList>
            <person name="Wingfield B.D."/>
            <person name="Liu M."/>
            <person name="Nguyen H.D."/>
            <person name="Lane F.A."/>
            <person name="Morgan S.W."/>
            <person name="De Vos L."/>
            <person name="Wilken P.M."/>
            <person name="Duong T.A."/>
            <person name="Aylward J."/>
            <person name="Coetzee M.P."/>
            <person name="Dadej K."/>
            <person name="De Beer Z.W."/>
            <person name="Findlay W."/>
            <person name="Havenga M."/>
            <person name="Kolarik M."/>
            <person name="Menzies J.G."/>
            <person name="Naidoo K."/>
            <person name="Pochopski O."/>
            <person name="Shoukouhi P."/>
            <person name="Santana Q.C."/>
            <person name="Seifert K.A."/>
            <person name="Soal N."/>
            <person name="Steenkamp E.T."/>
            <person name="Tatham C.T."/>
            <person name="van der Nest M.A."/>
            <person name="Wingfield M.J."/>
        </authorList>
    </citation>
    <scope>NUCLEOTIDE SEQUENCE [LARGE SCALE GENOMIC DNA]</scope>
    <source>
        <strain evidence="1">CMW44962</strain>
    </source>
</reference>
<comment type="caution">
    <text evidence="1">The sequence shown here is derived from an EMBL/GenBank/DDBJ whole genome shotgun (WGS) entry which is preliminary data.</text>
</comment>
<reference evidence="1 2" key="2">
    <citation type="journal article" date="2021" name="Curr. Genet.">
        <title>Genetic response to nitrogen starvation in the aggressive Eucalyptus foliar pathogen Teratosphaeria destructans.</title>
        <authorList>
            <person name="Havenga M."/>
            <person name="Wingfield B.D."/>
            <person name="Wingfield M.J."/>
            <person name="Dreyer L.L."/>
            <person name="Roets F."/>
            <person name="Aylward J."/>
        </authorList>
    </citation>
    <scope>NUCLEOTIDE SEQUENCE [LARGE SCALE GENOMIC DNA]</scope>
    <source>
        <strain evidence="1">CMW44962</strain>
    </source>
</reference>